<comment type="subcellular location">
    <subcellularLocation>
        <location evidence="1 19">Cytoplasm</location>
    </subcellularLocation>
</comment>
<feature type="domain" description="THUMP" evidence="20">
    <location>
        <begin position="61"/>
        <end position="168"/>
    </location>
</feature>
<dbReference type="GO" id="GO:0140741">
    <property type="term" value="F:tRNA-uracil-4 sulfurtransferase activity"/>
    <property type="evidence" value="ECO:0007669"/>
    <property type="project" value="UniProtKB-EC"/>
</dbReference>
<comment type="function">
    <text evidence="12 19">Catalyzes the ATP-dependent transfer of a sulfur to tRNA to produce 4-thiouridine in position 8 of tRNAs, which functions as a near-UV photosensor. Also catalyzes the transfer of sulfur to the sulfur carrier protein ThiS, forming ThiS-thiocarboxylate. This is a step in the synthesis of thiazole, in the thiamine biosynthesis pathway. The sulfur is donated as persulfide by IscS.</text>
</comment>
<dbReference type="EC" id="2.8.1.4" evidence="14 19"/>
<evidence type="ECO:0000256" key="6">
    <source>
        <dbReference type="ARBA" id="ARBA00022741"/>
    </source>
</evidence>
<dbReference type="Pfam" id="PF22025">
    <property type="entry name" value="ThiI_fer"/>
    <property type="match status" value="1"/>
</dbReference>
<dbReference type="Proteomes" id="UP000615234">
    <property type="component" value="Unassembled WGS sequence"/>
</dbReference>
<dbReference type="PROSITE" id="PS51165">
    <property type="entry name" value="THUMP"/>
    <property type="match status" value="1"/>
</dbReference>
<dbReference type="GO" id="GO:0000049">
    <property type="term" value="F:tRNA binding"/>
    <property type="evidence" value="ECO:0007669"/>
    <property type="project" value="UniProtKB-UniRule"/>
</dbReference>
<dbReference type="Gene3D" id="3.40.50.620">
    <property type="entry name" value="HUPs"/>
    <property type="match status" value="1"/>
</dbReference>
<evidence type="ECO:0000256" key="19">
    <source>
        <dbReference type="HAMAP-Rule" id="MF_00021"/>
    </source>
</evidence>
<feature type="binding site" evidence="19">
    <location>
        <position position="267"/>
    </location>
    <ligand>
        <name>ATP</name>
        <dbReference type="ChEBI" id="CHEBI:30616"/>
    </ligand>
</feature>
<protein>
    <recommendedName>
        <fullName evidence="15 19">Probable tRNA sulfurtransferase</fullName>
        <ecNumber evidence="14 19">2.8.1.4</ecNumber>
    </recommendedName>
    <alternativeName>
        <fullName evidence="16 19">Sulfur carrier protein ThiS sulfurtransferase</fullName>
    </alternativeName>
    <alternativeName>
        <fullName evidence="17 19">Thiamine biosynthesis protein ThiI</fullName>
    </alternativeName>
    <alternativeName>
        <fullName evidence="18 19">tRNA 4-thiouridine synthase</fullName>
    </alternativeName>
</protein>
<dbReference type="InterPro" id="IPR049961">
    <property type="entry name" value="ThiI_N"/>
</dbReference>
<evidence type="ECO:0000256" key="11">
    <source>
        <dbReference type="ARBA" id="ARBA00052330"/>
    </source>
</evidence>
<dbReference type="InterPro" id="IPR014729">
    <property type="entry name" value="Rossmann-like_a/b/a_fold"/>
</dbReference>
<dbReference type="InterPro" id="IPR054173">
    <property type="entry name" value="ThiI_fer"/>
</dbReference>
<comment type="catalytic activity">
    <reaction evidence="11 19">
        <text>[ThiS sulfur-carrier protein]-C-terminal Gly-Gly-AMP + S-sulfanyl-L-cysteinyl-[cysteine desulfurase] + AH2 = [ThiS sulfur-carrier protein]-C-terminal-Gly-aminoethanethioate + L-cysteinyl-[cysteine desulfurase] + A + AMP + 2 H(+)</text>
        <dbReference type="Rhea" id="RHEA:43340"/>
        <dbReference type="Rhea" id="RHEA-COMP:12157"/>
        <dbReference type="Rhea" id="RHEA-COMP:12158"/>
        <dbReference type="Rhea" id="RHEA-COMP:12910"/>
        <dbReference type="Rhea" id="RHEA-COMP:19908"/>
        <dbReference type="ChEBI" id="CHEBI:13193"/>
        <dbReference type="ChEBI" id="CHEBI:15378"/>
        <dbReference type="ChEBI" id="CHEBI:17499"/>
        <dbReference type="ChEBI" id="CHEBI:29950"/>
        <dbReference type="ChEBI" id="CHEBI:61963"/>
        <dbReference type="ChEBI" id="CHEBI:90618"/>
        <dbReference type="ChEBI" id="CHEBI:232372"/>
        <dbReference type="ChEBI" id="CHEBI:456215"/>
    </reaction>
</comment>
<dbReference type="AlphaFoldDB" id="A0A8I0DS77"/>
<dbReference type="Pfam" id="PF02926">
    <property type="entry name" value="THUMP"/>
    <property type="match status" value="1"/>
</dbReference>
<evidence type="ECO:0000256" key="13">
    <source>
        <dbReference type="ARBA" id="ARBA00061472"/>
    </source>
</evidence>
<keyword evidence="9 19" id="KW-0784">Thiamine biosynthesis</keyword>
<dbReference type="GO" id="GO:0004810">
    <property type="term" value="F:CCA tRNA nucleotidyltransferase activity"/>
    <property type="evidence" value="ECO:0007669"/>
    <property type="project" value="InterPro"/>
</dbReference>
<evidence type="ECO:0000256" key="18">
    <source>
        <dbReference type="ARBA" id="ARBA00080570"/>
    </source>
</evidence>
<evidence type="ECO:0000256" key="9">
    <source>
        <dbReference type="ARBA" id="ARBA00022977"/>
    </source>
</evidence>
<dbReference type="Pfam" id="PF02568">
    <property type="entry name" value="ThiI"/>
    <property type="match status" value="1"/>
</dbReference>
<dbReference type="SUPFAM" id="SSF143437">
    <property type="entry name" value="THUMP domain-like"/>
    <property type="match status" value="1"/>
</dbReference>
<comment type="catalytic activity">
    <reaction evidence="10 19">
        <text>[ThiI sulfur-carrier protein]-S-sulfanyl-L-cysteine + a uridine in tRNA + 2 reduced [2Fe-2S]-[ferredoxin] + ATP + H(+) = [ThiI sulfur-carrier protein]-L-cysteine + a 4-thiouridine in tRNA + 2 oxidized [2Fe-2S]-[ferredoxin] + AMP + diphosphate</text>
        <dbReference type="Rhea" id="RHEA:24176"/>
        <dbReference type="Rhea" id="RHEA-COMP:10000"/>
        <dbReference type="Rhea" id="RHEA-COMP:10001"/>
        <dbReference type="Rhea" id="RHEA-COMP:13337"/>
        <dbReference type="Rhea" id="RHEA-COMP:13338"/>
        <dbReference type="Rhea" id="RHEA-COMP:13339"/>
        <dbReference type="Rhea" id="RHEA-COMP:13340"/>
        <dbReference type="ChEBI" id="CHEBI:15378"/>
        <dbReference type="ChEBI" id="CHEBI:29950"/>
        <dbReference type="ChEBI" id="CHEBI:30616"/>
        <dbReference type="ChEBI" id="CHEBI:33019"/>
        <dbReference type="ChEBI" id="CHEBI:33737"/>
        <dbReference type="ChEBI" id="CHEBI:33738"/>
        <dbReference type="ChEBI" id="CHEBI:61963"/>
        <dbReference type="ChEBI" id="CHEBI:65315"/>
        <dbReference type="ChEBI" id="CHEBI:136798"/>
        <dbReference type="ChEBI" id="CHEBI:456215"/>
        <dbReference type="EC" id="2.8.1.4"/>
    </reaction>
</comment>
<evidence type="ECO:0000256" key="10">
    <source>
        <dbReference type="ARBA" id="ARBA00050570"/>
    </source>
</evidence>
<keyword evidence="7 19" id="KW-0067">ATP-binding</keyword>
<evidence type="ECO:0000256" key="1">
    <source>
        <dbReference type="ARBA" id="ARBA00004496"/>
    </source>
</evidence>
<dbReference type="SMART" id="SM00981">
    <property type="entry name" value="THUMP"/>
    <property type="match status" value="1"/>
</dbReference>
<keyword evidence="6 19" id="KW-0547">Nucleotide-binding</keyword>
<evidence type="ECO:0000256" key="7">
    <source>
        <dbReference type="ARBA" id="ARBA00022840"/>
    </source>
</evidence>
<accession>A0A8I0DS77</accession>
<feature type="binding site" evidence="19">
    <location>
        <begin position="210"/>
        <end position="211"/>
    </location>
    <ligand>
        <name>ATP</name>
        <dbReference type="ChEBI" id="CHEBI:30616"/>
    </ligand>
</feature>
<dbReference type="InterPro" id="IPR049962">
    <property type="entry name" value="THUMP_ThiI"/>
</dbReference>
<dbReference type="HAMAP" id="MF_00021">
    <property type="entry name" value="ThiI"/>
    <property type="match status" value="1"/>
</dbReference>
<comment type="pathway">
    <text evidence="2 19">Cofactor biosynthesis; thiamine diphosphate biosynthesis.</text>
</comment>
<evidence type="ECO:0000259" key="20">
    <source>
        <dbReference type="PROSITE" id="PS51165"/>
    </source>
</evidence>
<dbReference type="InterPro" id="IPR020536">
    <property type="entry name" value="ThiI_AANH"/>
</dbReference>
<evidence type="ECO:0000313" key="22">
    <source>
        <dbReference type="Proteomes" id="UP000615234"/>
    </source>
</evidence>
<dbReference type="GO" id="GO:0002937">
    <property type="term" value="P:tRNA 4-thiouridine biosynthesis"/>
    <property type="evidence" value="ECO:0007669"/>
    <property type="project" value="TreeGrafter"/>
</dbReference>
<dbReference type="SUPFAM" id="SSF52402">
    <property type="entry name" value="Adenine nucleotide alpha hydrolases-like"/>
    <property type="match status" value="1"/>
</dbReference>
<reference evidence="21 22" key="1">
    <citation type="submission" date="2020-08" db="EMBL/GenBank/DDBJ databases">
        <title>Genome public.</title>
        <authorList>
            <person name="Liu C."/>
            <person name="Sun Q."/>
        </authorList>
    </citation>
    <scope>NUCLEOTIDE SEQUENCE [LARGE SCALE GENOMIC DNA]</scope>
    <source>
        <strain evidence="21 22">NSJ-10</strain>
    </source>
</reference>
<keyword evidence="4 19" id="KW-0820">tRNA-binding</keyword>
<dbReference type="PANTHER" id="PTHR43209:SF1">
    <property type="entry name" value="TRNA SULFURTRANSFERASE"/>
    <property type="match status" value="1"/>
</dbReference>
<feature type="binding site" evidence="19">
    <location>
        <position position="289"/>
    </location>
    <ligand>
        <name>ATP</name>
        <dbReference type="ChEBI" id="CHEBI:30616"/>
    </ligand>
</feature>
<evidence type="ECO:0000256" key="14">
    <source>
        <dbReference type="ARBA" id="ARBA00066827"/>
    </source>
</evidence>
<evidence type="ECO:0000256" key="5">
    <source>
        <dbReference type="ARBA" id="ARBA00022679"/>
    </source>
</evidence>
<proteinExistence type="inferred from homology"/>
<feature type="binding site" evidence="19">
    <location>
        <begin position="185"/>
        <end position="186"/>
    </location>
    <ligand>
        <name>ATP</name>
        <dbReference type="ChEBI" id="CHEBI:30616"/>
    </ligand>
</feature>
<keyword evidence="5 19" id="KW-0808">Transferase</keyword>
<dbReference type="CDD" id="cd11716">
    <property type="entry name" value="THUMP_ThiI"/>
    <property type="match status" value="1"/>
</dbReference>
<evidence type="ECO:0000256" key="2">
    <source>
        <dbReference type="ARBA" id="ARBA00004948"/>
    </source>
</evidence>
<dbReference type="InterPro" id="IPR004114">
    <property type="entry name" value="THUMP_dom"/>
</dbReference>
<sequence length="395" mass="44398">MQYKAFMIKYAEIGTKGKNRYIFEDILVKNINRKIKNYGDFYIRKEQGRIFIEAKSDYDYEDVVNALTKVFGIVGICPIVVEEDTSFEAIKEKVIAYVDQAYRKKNFTFKVNTRRNDKSYPMTSMEVNAELGHYLLEAFPDTSVDVHEPDEIINVEIRKTVYIYSITIPGPGGLPVGTNGKGMALLSGGIDSPVATYMIAKRGVQMEAVYFHAPPFTSERAKEKVIDLACLVADYAGAIKLHVVNFADVQMAIYDNCPHEELTIIMKRYMIKIAEELAKRNDCQCTVTGESIGQVSSQTVFSLAVINDVSTLPVFRPCIGLDKQEIVDISEKIGTYETSILPYEDCCTTFVAKHPVTKPILSAIEKSEAKLAGIIEPLYEKTLESVETVMCRSQR</sequence>
<keyword evidence="8 19" id="KW-0694">RNA-binding</keyword>
<evidence type="ECO:0000256" key="15">
    <source>
        <dbReference type="ARBA" id="ARBA00071867"/>
    </source>
</evidence>
<dbReference type="RefSeq" id="WP_186847649.1">
    <property type="nucleotide sequence ID" value="NZ_JACOOX010000004.1"/>
</dbReference>
<evidence type="ECO:0000256" key="12">
    <source>
        <dbReference type="ARBA" id="ARBA00058382"/>
    </source>
</evidence>
<dbReference type="UniPathway" id="UPA00060"/>
<organism evidence="21 22">
    <name type="scientific">Coprococcus hominis</name>
    <name type="common">ex Liu et al. 2022</name>
    <dbReference type="NCBI Taxonomy" id="2763039"/>
    <lineage>
        <taxon>Bacteria</taxon>
        <taxon>Bacillati</taxon>
        <taxon>Bacillota</taxon>
        <taxon>Clostridia</taxon>
        <taxon>Lachnospirales</taxon>
        <taxon>Lachnospiraceae</taxon>
        <taxon>Coprococcus</taxon>
    </lineage>
</organism>
<comment type="caution">
    <text evidence="21">The sequence shown here is derived from an EMBL/GenBank/DDBJ whole genome shotgun (WGS) entry which is preliminary data.</text>
</comment>
<dbReference type="FunFam" id="3.40.50.620:FF:000053">
    <property type="entry name" value="Probable tRNA sulfurtransferase"/>
    <property type="match status" value="1"/>
</dbReference>
<keyword evidence="22" id="KW-1185">Reference proteome</keyword>
<gene>
    <name evidence="19 21" type="primary">thiI</name>
    <name evidence="21" type="ORF">H8S09_08050</name>
</gene>
<evidence type="ECO:0000313" key="21">
    <source>
        <dbReference type="EMBL" id="MBC5662843.1"/>
    </source>
</evidence>
<evidence type="ECO:0000256" key="3">
    <source>
        <dbReference type="ARBA" id="ARBA00022490"/>
    </source>
</evidence>
<dbReference type="InterPro" id="IPR050102">
    <property type="entry name" value="tRNA_sulfurtransferase_ThiI"/>
</dbReference>
<dbReference type="GO" id="GO:0005524">
    <property type="term" value="F:ATP binding"/>
    <property type="evidence" value="ECO:0007669"/>
    <property type="project" value="UniProtKB-UniRule"/>
</dbReference>
<feature type="binding site" evidence="19">
    <location>
        <position position="298"/>
    </location>
    <ligand>
        <name>ATP</name>
        <dbReference type="ChEBI" id="CHEBI:30616"/>
    </ligand>
</feature>
<dbReference type="GO" id="GO:0005829">
    <property type="term" value="C:cytosol"/>
    <property type="evidence" value="ECO:0007669"/>
    <property type="project" value="TreeGrafter"/>
</dbReference>
<name>A0A8I0DS77_9FIRM</name>
<evidence type="ECO:0000256" key="17">
    <source>
        <dbReference type="ARBA" id="ARBA00077849"/>
    </source>
</evidence>
<evidence type="ECO:0000256" key="16">
    <source>
        <dbReference type="ARBA" id="ARBA00075337"/>
    </source>
</evidence>
<dbReference type="PANTHER" id="PTHR43209">
    <property type="entry name" value="TRNA SULFURTRANSFERASE"/>
    <property type="match status" value="1"/>
</dbReference>
<keyword evidence="3 19" id="KW-0963">Cytoplasm</keyword>
<dbReference type="InterPro" id="IPR003720">
    <property type="entry name" value="tRNA_STrfase"/>
</dbReference>
<evidence type="ECO:0000256" key="8">
    <source>
        <dbReference type="ARBA" id="ARBA00022884"/>
    </source>
</evidence>
<dbReference type="GO" id="GO:0052837">
    <property type="term" value="P:thiazole biosynthetic process"/>
    <property type="evidence" value="ECO:0007669"/>
    <property type="project" value="TreeGrafter"/>
</dbReference>
<comment type="similarity">
    <text evidence="13 19">Belongs to the ThiI family.</text>
</comment>
<dbReference type="GO" id="GO:0009229">
    <property type="term" value="P:thiamine diphosphate biosynthetic process"/>
    <property type="evidence" value="ECO:0007669"/>
    <property type="project" value="UniProtKB-UniRule"/>
</dbReference>
<dbReference type="CDD" id="cd01712">
    <property type="entry name" value="PPase_ThiI"/>
    <property type="match status" value="1"/>
</dbReference>
<dbReference type="GO" id="GO:0009228">
    <property type="term" value="P:thiamine biosynthetic process"/>
    <property type="evidence" value="ECO:0007669"/>
    <property type="project" value="UniProtKB-KW"/>
</dbReference>
<evidence type="ECO:0000256" key="4">
    <source>
        <dbReference type="ARBA" id="ARBA00022555"/>
    </source>
</evidence>
<dbReference type="EMBL" id="JACOOX010000004">
    <property type="protein sequence ID" value="MBC5662843.1"/>
    <property type="molecule type" value="Genomic_DNA"/>
</dbReference>
<dbReference type="Gene3D" id="3.30.2130.30">
    <property type="match status" value="1"/>
</dbReference>
<dbReference type="NCBIfam" id="TIGR00342">
    <property type="entry name" value="tRNA uracil 4-sulfurtransferase ThiI"/>
    <property type="match status" value="1"/>
</dbReference>